<dbReference type="PANTHER" id="PTHR31126:SF1">
    <property type="entry name" value="TYROSINE SPECIFIC PROTEIN PHOSPHATASES DOMAIN-CONTAINING PROTEIN"/>
    <property type="match status" value="1"/>
</dbReference>
<sequence>MLYMTREQRQISLEKMTNTRDLGGYETQSGLYSRAHKYVRAAAPTYASSKDIQTLKDYGVKVVVDLRSDFEKECQPNPFANDKDIDYYEVNLFDSSKAVLVPDEVKTYKDLGGVYIYMLEGMKHKFKELFDIFMKYPYETVLFHCSAGKDRTGVTAALLLDLIGCHEYDIVKDYSESYENNKEMNASLAQMMNDEEAKQYLRSSPRYMMELLDYLREHYGSAKEYLLEIGMKNDEIEELIENFTI</sequence>
<dbReference type="Pfam" id="PF13350">
    <property type="entry name" value="Y_phosphatase3"/>
    <property type="match status" value="1"/>
</dbReference>
<dbReference type="GO" id="GO:0004721">
    <property type="term" value="F:phosphoprotein phosphatase activity"/>
    <property type="evidence" value="ECO:0007669"/>
    <property type="project" value="InterPro"/>
</dbReference>
<dbReference type="PROSITE" id="PS50056">
    <property type="entry name" value="TYR_PHOSPHATASE_2"/>
    <property type="match status" value="1"/>
</dbReference>
<gene>
    <name evidence="3" type="ORF">B5E75_01050</name>
</gene>
<dbReference type="InterPro" id="IPR000387">
    <property type="entry name" value="Tyr_Pase_dom"/>
</dbReference>
<name>A0A1Y4T5C4_9FIRM</name>
<dbReference type="Gene3D" id="3.90.190.10">
    <property type="entry name" value="Protein tyrosine phosphatase superfamily"/>
    <property type="match status" value="1"/>
</dbReference>
<dbReference type="PROSITE" id="PS00383">
    <property type="entry name" value="TYR_PHOSPHATASE_1"/>
    <property type="match status" value="1"/>
</dbReference>
<evidence type="ECO:0000313" key="3">
    <source>
        <dbReference type="EMBL" id="OUQ36412.1"/>
    </source>
</evidence>
<dbReference type="SUPFAM" id="SSF52799">
    <property type="entry name" value="(Phosphotyrosine protein) phosphatases II"/>
    <property type="match status" value="1"/>
</dbReference>
<feature type="domain" description="Tyrosine specific protein phosphatases" evidence="2">
    <location>
        <begin position="124"/>
        <end position="196"/>
    </location>
</feature>
<keyword evidence="4" id="KW-1185">Reference proteome</keyword>
<dbReference type="OrthoDB" id="1188001at2"/>
<dbReference type="InterPro" id="IPR029021">
    <property type="entry name" value="Prot-tyrosine_phosphatase-like"/>
</dbReference>
<evidence type="ECO:0000259" key="2">
    <source>
        <dbReference type="PROSITE" id="PS50056"/>
    </source>
</evidence>
<proteinExistence type="inferred from homology"/>
<dbReference type="InterPro" id="IPR026893">
    <property type="entry name" value="Tyr/Ser_Pase_IphP-type"/>
</dbReference>
<comment type="similarity">
    <text evidence="1">Belongs to the protein-tyrosine phosphatase family.</text>
</comment>
<dbReference type="PANTHER" id="PTHR31126">
    <property type="entry name" value="TYROSINE-PROTEIN PHOSPHATASE"/>
    <property type="match status" value="1"/>
</dbReference>
<dbReference type="AlphaFoldDB" id="A0A1Y4T5C4"/>
<organism evidence="3 4">
    <name type="scientific">Massilimicrobiota timonensis</name>
    <dbReference type="NCBI Taxonomy" id="1776392"/>
    <lineage>
        <taxon>Bacteria</taxon>
        <taxon>Bacillati</taxon>
        <taxon>Bacillota</taxon>
        <taxon>Erysipelotrichia</taxon>
        <taxon>Erysipelotrichales</taxon>
        <taxon>Erysipelotrichaceae</taxon>
        <taxon>Massilimicrobiota</taxon>
    </lineage>
</organism>
<dbReference type="RefSeq" id="WP_087356966.1">
    <property type="nucleotide sequence ID" value="NZ_AP031415.1"/>
</dbReference>
<dbReference type="EMBL" id="NFLJ01000002">
    <property type="protein sequence ID" value="OUQ36412.1"/>
    <property type="molecule type" value="Genomic_DNA"/>
</dbReference>
<accession>A0A1Y4T5C4</accession>
<protein>
    <recommendedName>
        <fullName evidence="2">Tyrosine specific protein phosphatases domain-containing protein</fullName>
    </recommendedName>
</protein>
<comment type="caution">
    <text evidence="3">The sequence shown here is derived from an EMBL/GenBank/DDBJ whole genome shotgun (WGS) entry which is preliminary data.</text>
</comment>
<evidence type="ECO:0000256" key="1">
    <source>
        <dbReference type="ARBA" id="ARBA00009580"/>
    </source>
</evidence>
<evidence type="ECO:0000313" key="4">
    <source>
        <dbReference type="Proteomes" id="UP000195305"/>
    </source>
</evidence>
<dbReference type="InterPro" id="IPR016130">
    <property type="entry name" value="Tyr_Pase_AS"/>
</dbReference>
<dbReference type="Proteomes" id="UP000195305">
    <property type="component" value="Unassembled WGS sequence"/>
</dbReference>
<reference evidence="3 4" key="1">
    <citation type="journal article" date="2018" name="BMC Genomics">
        <title>Whole genome sequencing and function prediction of 133 gut anaerobes isolated from chicken caecum in pure cultures.</title>
        <authorList>
            <person name="Medvecky M."/>
            <person name="Cejkova D."/>
            <person name="Polansky O."/>
            <person name="Karasova D."/>
            <person name="Kubasova T."/>
            <person name="Cizek A."/>
            <person name="Rychlik I."/>
        </authorList>
    </citation>
    <scope>NUCLEOTIDE SEQUENCE [LARGE SCALE GENOMIC DNA]</scope>
    <source>
        <strain evidence="3 4">An13</strain>
    </source>
</reference>